<dbReference type="EMBL" id="JXJN01006994">
    <property type="status" value="NOT_ANNOTATED_CDS"/>
    <property type="molecule type" value="Genomic_DNA"/>
</dbReference>
<keyword evidence="1" id="KW-0689">Ribosomal protein</keyword>
<keyword evidence="4" id="KW-0812">Transmembrane</keyword>
<feature type="region of interest" description="Disordered" evidence="3">
    <location>
        <begin position="1"/>
        <end position="36"/>
    </location>
</feature>
<dbReference type="VEuPathDB" id="VectorBase:GPPI015398"/>
<reference evidence="6" key="1">
    <citation type="submission" date="2015-01" db="EMBL/GenBank/DDBJ databases">
        <authorList>
            <person name="Aksoy S."/>
            <person name="Warren W."/>
            <person name="Wilson R.K."/>
        </authorList>
    </citation>
    <scope>NUCLEOTIDE SEQUENCE [LARGE SCALE GENOMIC DNA]</scope>
    <source>
        <strain evidence="6">IAEA</strain>
    </source>
</reference>
<evidence type="ECO:0000313" key="5">
    <source>
        <dbReference type="EnsemblMetazoa" id="GPPI015398-PA"/>
    </source>
</evidence>
<keyword evidence="6" id="KW-1185">Reference proteome</keyword>
<dbReference type="GO" id="GO:0006412">
    <property type="term" value="P:translation"/>
    <property type="evidence" value="ECO:0007669"/>
    <property type="project" value="InterPro"/>
</dbReference>
<protein>
    <submittedName>
        <fullName evidence="5">40S ribosomal protein S30</fullName>
    </submittedName>
</protein>
<dbReference type="STRING" id="67801.A0A1B0B158"/>
<dbReference type="Proteomes" id="UP000092460">
    <property type="component" value="Unassembled WGS sequence"/>
</dbReference>
<evidence type="ECO:0000256" key="1">
    <source>
        <dbReference type="ARBA" id="ARBA00022980"/>
    </source>
</evidence>
<keyword evidence="4" id="KW-0472">Membrane</keyword>
<accession>A0A1B0B158</accession>
<keyword evidence="2" id="KW-0687">Ribonucleoprotein</keyword>
<feature type="compositionally biased region" description="Basic and acidic residues" evidence="3">
    <location>
        <begin position="14"/>
        <end position="36"/>
    </location>
</feature>
<evidence type="ECO:0000256" key="2">
    <source>
        <dbReference type="ARBA" id="ARBA00023274"/>
    </source>
</evidence>
<sequence>MLGGNVHGSLVHVGKAEDQIPKVEKNEKREKKTDRATRRVQYNRRFVNIVPAVTLAVIVALMQIFHKWITILSVDVVSYEWICS</sequence>
<reference evidence="5" key="2">
    <citation type="submission" date="2020-05" db="UniProtKB">
        <authorList>
            <consortium name="EnsemblMetazoa"/>
        </authorList>
    </citation>
    <scope>IDENTIFICATION</scope>
    <source>
        <strain evidence="5">IAEA</strain>
    </source>
</reference>
<dbReference type="InterPro" id="IPR006846">
    <property type="entry name" value="Ribosomal_eS30"/>
</dbReference>
<organism evidence="5 6">
    <name type="scientific">Glossina palpalis gambiensis</name>
    <dbReference type="NCBI Taxonomy" id="67801"/>
    <lineage>
        <taxon>Eukaryota</taxon>
        <taxon>Metazoa</taxon>
        <taxon>Ecdysozoa</taxon>
        <taxon>Arthropoda</taxon>
        <taxon>Hexapoda</taxon>
        <taxon>Insecta</taxon>
        <taxon>Pterygota</taxon>
        <taxon>Neoptera</taxon>
        <taxon>Endopterygota</taxon>
        <taxon>Diptera</taxon>
        <taxon>Brachycera</taxon>
        <taxon>Muscomorpha</taxon>
        <taxon>Hippoboscoidea</taxon>
        <taxon>Glossinidae</taxon>
        <taxon>Glossina</taxon>
    </lineage>
</organism>
<name>A0A1B0B158_9MUSC</name>
<dbReference type="Pfam" id="PF04758">
    <property type="entry name" value="Ribosomal_S30"/>
    <property type="match status" value="1"/>
</dbReference>
<dbReference type="PANTHER" id="PTHR12650:SF15">
    <property type="entry name" value="RIBOSOMAL PROTEIN S30, ISOFORM A"/>
    <property type="match status" value="1"/>
</dbReference>
<evidence type="ECO:0000256" key="3">
    <source>
        <dbReference type="SAM" id="MobiDB-lite"/>
    </source>
</evidence>
<keyword evidence="4" id="KW-1133">Transmembrane helix</keyword>
<dbReference type="GO" id="GO:0022627">
    <property type="term" value="C:cytosolic small ribosomal subunit"/>
    <property type="evidence" value="ECO:0007669"/>
    <property type="project" value="TreeGrafter"/>
</dbReference>
<dbReference type="AlphaFoldDB" id="A0A1B0B158"/>
<dbReference type="EnsemblMetazoa" id="GPPI015398-RA">
    <property type="protein sequence ID" value="GPPI015398-PA"/>
    <property type="gene ID" value="GPPI015398"/>
</dbReference>
<feature type="transmembrane region" description="Helical" evidence="4">
    <location>
        <begin position="46"/>
        <end position="65"/>
    </location>
</feature>
<dbReference type="GO" id="GO:0003735">
    <property type="term" value="F:structural constituent of ribosome"/>
    <property type="evidence" value="ECO:0007669"/>
    <property type="project" value="InterPro"/>
</dbReference>
<evidence type="ECO:0000313" key="6">
    <source>
        <dbReference type="Proteomes" id="UP000092460"/>
    </source>
</evidence>
<proteinExistence type="predicted"/>
<evidence type="ECO:0000256" key="4">
    <source>
        <dbReference type="SAM" id="Phobius"/>
    </source>
</evidence>
<dbReference type="PANTHER" id="PTHR12650">
    <property type="entry name" value="40S RIBOSOMAL PROTEIN S30/UBIQUITIN-LIKE PROTEIN FUBI"/>
    <property type="match status" value="1"/>
</dbReference>